<organism evidence="3 4">
    <name type="scientific">Marasmius tenuissimus</name>
    <dbReference type="NCBI Taxonomy" id="585030"/>
    <lineage>
        <taxon>Eukaryota</taxon>
        <taxon>Fungi</taxon>
        <taxon>Dikarya</taxon>
        <taxon>Basidiomycota</taxon>
        <taxon>Agaricomycotina</taxon>
        <taxon>Agaricomycetes</taxon>
        <taxon>Agaricomycetidae</taxon>
        <taxon>Agaricales</taxon>
        <taxon>Marasmiineae</taxon>
        <taxon>Marasmiaceae</taxon>
        <taxon>Marasmius</taxon>
    </lineage>
</organism>
<evidence type="ECO:0000259" key="2">
    <source>
        <dbReference type="Pfam" id="PF20415"/>
    </source>
</evidence>
<accession>A0ABR2ZZ03</accession>
<dbReference type="InterPro" id="IPR046522">
    <property type="entry name" value="DUF6699"/>
</dbReference>
<comment type="caution">
    <text evidence="3">The sequence shown here is derived from an EMBL/GenBank/DDBJ whole genome shotgun (WGS) entry which is preliminary data.</text>
</comment>
<protein>
    <recommendedName>
        <fullName evidence="2">DUF6699 domain-containing protein</fullName>
    </recommendedName>
</protein>
<feature type="region of interest" description="Disordered" evidence="1">
    <location>
        <begin position="1"/>
        <end position="216"/>
    </location>
</feature>
<reference evidence="3 4" key="1">
    <citation type="submission" date="2024-05" db="EMBL/GenBank/DDBJ databases">
        <title>A draft genome resource for the thread blight pathogen Marasmius tenuissimus strain MS-2.</title>
        <authorList>
            <person name="Yulfo-Soto G.E."/>
            <person name="Baruah I.K."/>
            <person name="Amoako-Attah I."/>
            <person name="Bukari Y."/>
            <person name="Meinhardt L.W."/>
            <person name="Bailey B.A."/>
            <person name="Cohen S.P."/>
        </authorList>
    </citation>
    <scope>NUCLEOTIDE SEQUENCE [LARGE SCALE GENOMIC DNA]</scope>
    <source>
        <strain evidence="3 4">MS-2</strain>
    </source>
</reference>
<evidence type="ECO:0000313" key="4">
    <source>
        <dbReference type="Proteomes" id="UP001437256"/>
    </source>
</evidence>
<name>A0ABR2ZZ03_9AGAR</name>
<feature type="compositionally biased region" description="Pro residues" evidence="1">
    <location>
        <begin position="140"/>
        <end position="149"/>
    </location>
</feature>
<dbReference type="EMBL" id="JBBXMP010000037">
    <property type="protein sequence ID" value="KAL0066284.1"/>
    <property type="molecule type" value="Genomic_DNA"/>
</dbReference>
<keyword evidence="4" id="KW-1185">Reference proteome</keyword>
<feature type="compositionally biased region" description="Pro residues" evidence="1">
    <location>
        <begin position="189"/>
        <end position="201"/>
    </location>
</feature>
<feature type="compositionally biased region" description="Pro residues" evidence="1">
    <location>
        <begin position="96"/>
        <end position="126"/>
    </location>
</feature>
<feature type="compositionally biased region" description="Polar residues" evidence="1">
    <location>
        <begin position="24"/>
        <end position="38"/>
    </location>
</feature>
<dbReference type="Proteomes" id="UP001437256">
    <property type="component" value="Unassembled WGS sequence"/>
</dbReference>
<proteinExistence type="predicted"/>
<evidence type="ECO:0000313" key="3">
    <source>
        <dbReference type="EMBL" id="KAL0066284.1"/>
    </source>
</evidence>
<sequence>MLYDSPDDWVMVPGEPPVIPRTGSAYSYASSRLTTPRTTPVIPSARNSPATPPVQIYSPAPPHNPRRVHTPFPRGTLPSESPEARAYTPFSRSSPSSPPIVPPVVPSAAVAPPPPLLYTNSPPSPPDVGGFVFVSRTSPSDPPVIPPNASPAGFRPSSARPSSSSSRSRHSPTPAPTAPSMSTPAEIFVPPPPSPTPPPPDRNASRRRSGGPLVGEGQGWAYPVELAGTGLSYPVHSTPYSPYTPLPRTLLITLLTPPQLHSKQQQSTTHPYPPPLNYRATLFQPARPLVPLRSHSHLPQTDYVIPHSEIIALGGGSTLLDWDLLYPPTPEYAKLVNPATPYAKPKFSDPAFQTGFVVSKVFLRSSSHPVLAYWMDTWGSLDLGGIPTVGGLLASIHTYLHTPLTQEELDRLLETPQNKENVVHARNIRAREGCELVLNGNGFKRLDALGMHRKFAGVWVGAVETNDAEGTLEVEVMIGVRPVG</sequence>
<feature type="compositionally biased region" description="Low complexity" evidence="1">
    <location>
        <begin position="150"/>
        <end position="166"/>
    </location>
</feature>
<dbReference type="Pfam" id="PF20415">
    <property type="entry name" value="DUF6699"/>
    <property type="match status" value="1"/>
</dbReference>
<evidence type="ECO:0000256" key="1">
    <source>
        <dbReference type="SAM" id="MobiDB-lite"/>
    </source>
</evidence>
<feature type="domain" description="DUF6699" evidence="2">
    <location>
        <begin position="320"/>
        <end position="458"/>
    </location>
</feature>
<gene>
    <name evidence="3" type="ORF">AAF712_006715</name>
</gene>